<reference evidence="2 3" key="1">
    <citation type="submission" date="2020-07" db="EMBL/GenBank/DDBJ databases">
        <title>Sequencing the genomes of 1000 actinobacteria strains.</title>
        <authorList>
            <person name="Klenk H.-P."/>
        </authorList>
    </citation>
    <scope>NUCLEOTIDE SEQUENCE [LARGE SCALE GENOMIC DNA]</scope>
    <source>
        <strain evidence="2 3">DSM 23819</strain>
    </source>
</reference>
<dbReference type="InterPro" id="IPR036291">
    <property type="entry name" value="NAD(P)-bd_dom_sf"/>
</dbReference>
<evidence type="ECO:0000259" key="1">
    <source>
        <dbReference type="Pfam" id="PF01370"/>
    </source>
</evidence>
<accession>A0A7Y9UPN9</accession>
<dbReference type="EMBL" id="JACCAA010000001">
    <property type="protein sequence ID" value="NYG59803.1"/>
    <property type="molecule type" value="Genomic_DNA"/>
</dbReference>
<evidence type="ECO:0000313" key="3">
    <source>
        <dbReference type="Proteomes" id="UP000540656"/>
    </source>
</evidence>
<dbReference type="InterPro" id="IPR001509">
    <property type="entry name" value="Epimerase_deHydtase"/>
</dbReference>
<evidence type="ECO:0000313" key="2">
    <source>
        <dbReference type="EMBL" id="NYG59803.1"/>
    </source>
</evidence>
<gene>
    <name evidence="2" type="ORF">BJ980_002726</name>
</gene>
<keyword evidence="3" id="KW-1185">Reference proteome</keyword>
<dbReference type="Pfam" id="PF01370">
    <property type="entry name" value="Epimerase"/>
    <property type="match status" value="1"/>
</dbReference>
<dbReference type="Gene3D" id="3.40.50.720">
    <property type="entry name" value="NAD(P)-binding Rossmann-like Domain"/>
    <property type="match status" value="1"/>
</dbReference>
<feature type="domain" description="NAD-dependent epimerase/dehydratase" evidence="1">
    <location>
        <begin position="17"/>
        <end position="158"/>
    </location>
</feature>
<sequence>MARTAAEVLDEADCIGDVDDLAAQLSGADVVINAAGNPDASSLDEDVLFGANALLPAILLKASNAAGVGRFVHISSAVVQNDKDTLDSTEDMRPFSPYSASKVTGELVVRALSKPTVEIVRYRPPSVHAPERRVTRMIGRIASSPAATVARPGDQGTPQALLLNVAAAIAFLATTDVRPPAVVHHPSEGVTVTNLMVDLSGGQVPRRLPRWLAKALVAVAKRLGRIHRPTAANARRVELLWLGQAQAESWLSDVGWVPPVGRNGWKALAAVTKS</sequence>
<protein>
    <submittedName>
        <fullName evidence="2">Nucleoside-diphosphate-sugar epimerase</fullName>
    </submittedName>
</protein>
<dbReference type="Proteomes" id="UP000540656">
    <property type="component" value="Unassembled WGS sequence"/>
</dbReference>
<name>A0A7Y9UPN9_9ACTN</name>
<proteinExistence type="predicted"/>
<dbReference type="AlphaFoldDB" id="A0A7Y9UPN9"/>
<comment type="caution">
    <text evidence="2">The sequence shown here is derived from an EMBL/GenBank/DDBJ whole genome shotgun (WGS) entry which is preliminary data.</text>
</comment>
<organism evidence="2 3">
    <name type="scientific">Nocardioides daedukensis</name>
    <dbReference type="NCBI Taxonomy" id="634462"/>
    <lineage>
        <taxon>Bacteria</taxon>
        <taxon>Bacillati</taxon>
        <taxon>Actinomycetota</taxon>
        <taxon>Actinomycetes</taxon>
        <taxon>Propionibacteriales</taxon>
        <taxon>Nocardioidaceae</taxon>
        <taxon>Nocardioides</taxon>
    </lineage>
</organism>
<dbReference type="SUPFAM" id="SSF51735">
    <property type="entry name" value="NAD(P)-binding Rossmann-fold domains"/>
    <property type="match status" value="1"/>
</dbReference>